<evidence type="ECO:0000256" key="2">
    <source>
        <dbReference type="ARBA" id="ARBA00005443"/>
    </source>
</evidence>
<keyword evidence="9 14" id="KW-0576">Peroxisome</keyword>
<gene>
    <name evidence="16" type="ORF">DM860_015189</name>
</gene>
<evidence type="ECO:0000256" key="7">
    <source>
        <dbReference type="ARBA" id="ARBA00023010"/>
    </source>
</evidence>
<evidence type="ECO:0000256" key="6">
    <source>
        <dbReference type="ARBA" id="ARBA00022989"/>
    </source>
</evidence>
<dbReference type="GO" id="GO:0005102">
    <property type="term" value="F:signaling receptor binding"/>
    <property type="evidence" value="ECO:0007669"/>
    <property type="project" value="TreeGrafter"/>
</dbReference>
<feature type="domain" description="Peroxisome membrane anchor protein Pex14p N-terminal" evidence="15">
    <location>
        <begin position="106"/>
        <end position="149"/>
    </location>
</feature>
<comment type="caution">
    <text evidence="16">The sequence shown here is derived from an EMBL/GenBank/DDBJ whole genome shotgun (WGS) entry which is preliminary data.</text>
</comment>
<evidence type="ECO:0000256" key="12">
    <source>
        <dbReference type="ARBA" id="ARBA00053920"/>
    </source>
</evidence>
<keyword evidence="7" id="KW-0811">Translocation</keyword>
<evidence type="ECO:0000256" key="8">
    <source>
        <dbReference type="ARBA" id="ARBA00023136"/>
    </source>
</evidence>
<dbReference type="FunFam" id="1.10.10.10:FF:000217">
    <property type="entry name" value="Peroxisomal membrane protein PEX14"/>
    <property type="match status" value="1"/>
</dbReference>
<evidence type="ECO:0000313" key="16">
    <source>
        <dbReference type="EMBL" id="RAL38828.1"/>
    </source>
</evidence>
<evidence type="ECO:0000256" key="13">
    <source>
        <dbReference type="ARBA" id="ARBA00064754"/>
    </source>
</evidence>
<evidence type="ECO:0000256" key="3">
    <source>
        <dbReference type="ARBA" id="ARBA00022448"/>
    </source>
</evidence>
<keyword evidence="5 14" id="KW-0653">Protein transport</keyword>
<dbReference type="InterPro" id="IPR025655">
    <property type="entry name" value="PEX14"/>
</dbReference>
<dbReference type="GO" id="GO:0016560">
    <property type="term" value="P:protein import into peroxisome matrix, docking"/>
    <property type="evidence" value="ECO:0007669"/>
    <property type="project" value="UniProtKB-UniRule"/>
</dbReference>
<dbReference type="GO" id="GO:1990429">
    <property type="term" value="C:peroxisomal importomer complex"/>
    <property type="evidence" value="ECO:0007669"/>
    <property type="project" value="TreeGrafter"/>
</dbReference>
<comment type="subunit">
    <text evidence="13">Interacts with PEX13; forming the PEX13-PEX14 docking complex. Interacts with PEX5 (via WxxxF/Y motifs).</text>
</comment>
<reference evidence="16 17" key="1">
    <citation type="submission" date="2018-06" db="EMBL/GenBank/DDBJ databases">
        <title>The Genome of Cuscuta australis (Dodder) Provides Insight into the Evolution of Plant Parasitism.</title>
        <authorList>
            <person name="Liu H."/>
        </authorList>
    </citation>
    <scope>NUCLEOTIDE SEQUENCE [LARGE SCALE GENOMIC DNA]</scope>
    <source>
        <strain evidence="17">cv. Yunnan</strain>
        <tissue evidence="16">Vines</tissue>
    </source>
</reference>
<dbReference type="Pfam" id="PF04695">
    <property type="entry name" value="Pex14_N"/>
    <property type="match status" value="1"/>
</dbReference>
<dbReference type="InterPro" id="IPR006785">
    <property type="entry name" value="Pex14_N"/>
</dbReference>
<keyword evidence="6" id="KW-1133">Transmembrane helix</keyword>
<evidence type="ECO:0000256" key="14">
    <source>
        <dbReference type="RuleBase" id="RU367032"/>
    </source>
</evidence>
<dbReference type="EMBL" id="NQVE01000205">
    <property type="protein sequence ID" value="RAL38828.1"/>
    <property type="molecule type" value="Genomic_DNA"/>
</dbReference>
<evidence type="ECO:0000256" key="11">
    <source>
        <dbReference type="ARBA" id="ARBA00029691"/>
    </source>
</evidence>
<accession>A0A328D2M7</accession>
<evidence type="ECO:0000313" key="17">
    <source>
        <dbReference type="Proteomes" id="UP000249390"/>
    </source>
</evidence>
<dbReference type="PANTHER" id="PTHR23058">
    <property type="entry name" value="PEROXISOMAL MEMBRANE PROTEIN PEX14"/>
    <property type="match status" value="1"/>
</dbReference>
<proteinExistence type="inferred from homology"/>
<keyword evidence="3 14" id="KW-0813">Transport</keyword>
<keyword evidence="4" id="KW-0812">Transmembrane</keyword>
<protein>
    <recommendedName>
        <fullName evidence="10 14">Peroxisomal membrane protein PEX14</fullName>
    </recommendedName>
    <alternativeName>
        <fullName evidence="11 14">Peroxin-14</fullName>
    </alternativeName>
</protein>
<comment type="function">
    <text evidence="12 14">Component of the PEX13-PEX14 docking complex, a translocon channel that specifically mediates the import of peroxisomal cargo proteins bound to PEX5 receptor. The PEX13-PEX14 docking complex forms a large import pore which can be opened to a diameter of about 9 nm. Mechanistically, PEX5 receptor along with cargo proteins associates with the PEX14 subunit of the PEX13-PEX14 docking complex in the cytosol, leading to the insertion of the receptor into the organelle membrane with the concomitant translocation of the cargo into the peroxisome matrix.</text>
</comment>
<sequence>MPYPLGHGRLRVFFPSPSNALHEPRKIPTARRYSTQREGVTLPIDDGDSDGLGFRLILSPYSPLTQSKTNFNPQLQSLAEGIRSSNLEAAKEKHSPFVFVNSEPIREDQVQNVVKFLADPKAKGSPVMYRRSFLERKGLTKENIDDSFRRVPVST</sequence>
<evidence type="ECO:0000256" key="9">
    <source>
        <dbReference type="ARBA" id="ARBA00023140"/>
    </source>
</evidence>
<evidence type="ECO:0000256" key="5">
    <source>
        <dbReference type="ARBA" id="ARBA00022927"/>
    </source>
</evidence>
<dbReference type="Gene3D" id="1.10.10.10">
    <property type="entry name" value="Winged helix-like DNA-binding domain superfamily/Winged helix DNA-binding domain"/>
    <property type="match status" value="1"/>
</dbReference>
<name>A0A328D2M7_9ASTE</name>
<comment type="similarity">
    <text evidence="2 14">Belongs to the peroxin-14 family.</text>
</comment>
<dbReference type="InterPro" id="IPR036388">
    <property type="entry name" value="WH-like_DNA-bd_sf"/>
</dbReference>
<dbReference type="AlphaFoldDB" id="A0A328D2M7"/>
<dbReference type="Proteomes" id="UP000249390">
    <property type="component" value="Unassembled WGS sequence"/>
</dbReference>
<keyword evidence="17" id="KW-1185">Reference proteome</keyword>
<evidence type="ECO:0000259" key="15">
    <source>
        <dbReference type="Pfam" id="PF04695"/>
    </source>
</evidence>
<keyword evidence="8 14" id="KW-0472">Membrane</keyword>
<evidence type="ECO:0000256" key="10">
    <source>
        <dbReference type="ARBA" id="ARBA00029502"/>
    </source>
</evidence>
<evidence type="ECO:0000256" key="1">
    <source>
        <dbReference type="ARBA" id="ARBA00004549"/>
    </source>
</evidence>
<comment type="subcellular location">
    <subcellularLocation>
        <location evidence="1">Peroxisome membrane</location>
        <topology evidence="1">Single-pass membrane protein</topology>
    </subcellularLocation>
</comment>
<dbReference type="PANTHER" id="PTHR23058:SF0">
    <property type="entry name" value="PEROXISOMAL MEMBRANE PROTEIN PEX14"/>
    <property type="match status" value="1"/>
</dbReference>
<dbReference type="GO" id="GO:0005778">
    <property type="term" value="C:peroxisomal membrane"/>
    <property type="evidence" value="ECO:0007669"/>
    <property type="project" value="UniProtKB-SubCell"/>
</dbReference>
<evidence type="ECO:0000256" key="4">
    <source>
        <dbReference type="ARBA" id="ARBA00022692"/>
    </source>
</evidence>
<organism evidence="16 17">
    <name type="scientific">Cuscuta australis</name>
    <dbReference type="NCBI Taxonomy" id="267555"/>
    <lineage>
        <taxon>Eukaryota</taxon>
        <taxon>Viridiplantae</taxon>
        <taxon>Streptophyta</taxon>
        <taxon>Embryophyta</taxon>
        <taxon>Tracheophyta</taxon>
        <taxon>Spermatophyta</taxon>
        <taxon>Magnoliopsida</taxon>
        <taxon>eudicotyledons</taxon>
        <taxon>Gunneridae</taxon>
        <taxon>Pentapetalae</taxon>
        <taxon>asterids</taxon>
        <taxon>lamiids</taxon>
        <taxon>Solanales</taxon>
        <taxon>Convolvulaceae</taxon>
        <taxon>Cuscuteae</taxon>
        <taxon>Cuscuta</taxon>
        <taxon>Cuscuta subgen. Grammica</taxon>
        <taxon>Cuscuta sect. Cleistogrammica</taxon>
    </lineage>
</organism>